<name>A0A194PXT9_PAPXU</name>
<keyword evidence="3" id="KW-1185">Reference proteome</keyword>
<keyword evidence="1" id="KW-0732">Signal</keyword>
<feature type="chain" id="PRO_5008263786" evidence="1">
    <location>
        <begin position="22"/>
        <end position="218"/>
    </location>
</feature>
<organism evidence="2 3">
    <name type="scientific">Papilio xuthus</name>
    <name type="common">Asian swallowtail butterfly</name>
    <dbReference type="NCBI Taxonomy" id="66420"/>
    <lineage>
        <taxon>Eukaryota</taxon>
        <taxon>Metazoa</taxon>
        <taxon>Ecdysozoa</taxon>
        <taxon>Arthropoda</taxon>
        <taxon>Hexapoda</taxon>
        <taxon>Insecta</taxon>
        <taxon>Pterygota</taxon>
        <taxon>Neoptera</taxon>
        <taxon>Endopterygota</taxon>
        <taxon>Lepidoptera</taxon>
        <taxon>Glossata</taxon>
        <taxon>Ditrysia</taxon>
        <taxon>Papilionoidea</taxon>
        <taxon>Papilionidae</taxon>
        <taxon>Papilioninae</taxon>
        <taxon>Papilio</taxon>
    </lineage>
</organism>
<reference evidence="2 3" key="1">
    <citation type="journal article" date="2015" name="Nat. Commun.">
        <title>Outbred genome sequencing and CRISPR/Cas9 gene editing in butterflies.</title>
        <authorList>
            <person name="Li X."/>
            <person name="Fan D."/>
            <person name="Zhang W."/>
            <person name="Liu G."/>
            <person name="Zhang L."/>
            <person name="Zhao L."/>
            <person name="Fang X."/>
            <person name="Chen L."/>
            <person name="Dong Y."/>
            <person name="Chen Y."/>
            <person name="Ding Y."/>
            <person name="Zhao R."/>
            <person name="Feng M."/>
            <person name="Zhu Y."/>
            <person name="Feng Y."/>
            <person name="Jiang X."/>
            <person name="Zhu D."/>
            <person name="Xiang H."/>
            <person name="Feng X."/>
            <person name="Li S."/>
            <person name="Wang J."/>
            <person name="Zhang G."/>
            <person name="Kronforst M.R."/>
            <person name="Wang W."/>
        </authorList>
    </citation>
    <scope>NUCLEOTIDE SEQUENCE [LARGE SCALE GENOMIC DNA]</scope>
    <source>
        <strain evidence="2">Ya'a_city_454_Px</strain>
        <tissue evidence="2">Whole body</tissue>
    </source>
</reference>
<dbReference type="Proteomes" id="UP000053268">
    <property type="component" value="Unassembled WGS sequence"/>
</dbReference>
<evidence type="ECO:0000313" key="3">
    <source>
        <dbReference type="Proteomes" id="UP000053268"/>
    </source>
</evidence>
<feature type="signal peptide" evidence="1">
    <location>
        <begin position="1"/>
        <end position="21"/>
    </location>
</feature>
<gene>
    <name evidence="2" type="ORF">RR46_11263</name>
</gene>
<dbReference type="AlphaFoldDB" id="A0A194PXT9"/>
<evidence type="ECO:0000313" key="2">
    <source>
        <dbReference type="EMBL" id="KPI98142.1"/>
    </source>
</evidence>
<sequence length="218" mass="23114">MCCTVAVTVLLLQVLISQCAPAPLLLRPDRQRQQGQQLLDLQQLQQLEALQRSAWSSHLSIPPIIILIQNAQTKATDESTGQQTKQNTAKTNANKGIVDEDLDSVIIEADPDDEESRPQGLLVVPSRARLSIGDVISAIPFLPIEINVPDTIGWAYNGIASGISSIISIFGRQPSVGGGGGGGAQSRLQLGGLRPAGGAPLLLLPLPQLIPIHLPIQV</sequence>
<proteinExistence type="predicted"/>
<dbReference type="EMBL" id="KQ459586">
    <property type="protein sequence ID" value="KPI98142.1"/>
    <property type="molecule type" value="Genomic_DNA"/>
</dbReference>
<protein>
    <submittedName>
        <fullName evidence="2">Uncharacterized protein</fullName>
    </submittedName>
</protein>
<evidence type="ECO:0000256" key="1">
    <source>
        <dbReference type="SAM" id="SignalP"/>
    </source>
</evidence>
<accession>A0A194PXT9</accession>